<dbReference type="AlphaFoldDB" id="A0A2A6BCN0"/>
<evidence type="ECO:0000313" key="1">
    <source>
        <dbReference type="EnsemblMetazoa" id="PPA45038.1"/>
    </source>
</evidence>
<protein>
    <submittedName>
        <fullName evidence="1">Uncharacterized protein</fullName>
    </submittedName>
</protein>
<accession>A0A2A6BCN0</accession>
<accession>A0A8R1Z409</accession>
<name>A0A2A6BCN0_PRIPA</name>
<gene>
    <name evidence="1" type="primary">WBGene00283407</name>
</gene>
<dbReference type="EnsemblMetazoa" id="PPA45038.1">
    <property type="protein sequence ID" value="PPA45038.1"/>
    <property type="gene ID" value="WBGene00283407"/>
</dbReference>
<reference evidence="2" key="1">
    <citation type="journal article" date="2008" name="Nat. Genet.">
        <title>The Pristionchus pacificus genome provides a unique perspective on nematode lifestyle and parasitism.</title>
        <authorList>
            <person name="Dieterich C."/>
            <person name="Clifton S.W."/>
            <person name="Schuster L.N."/>
            <person name="Chinwalla A."/>
            <person name="Delehaunty K."/>
            <person name="Dinkelacker I."/>
            <person name="Fulton L."/>
            <person name="Fulton R."/>
            <person name="Godfrey J."/>
            <person name="Minx P."/>
            <person name="Mitreva M."/>
            <person name="Roeseler W."/>
            <person name="Tian H."/>
            <person name="Witte H."/>
            <person name="Yang S.P."/>
            <person name="Wilson R.K."/>
            <person name="Sommer R.J."/>
        </authorList>
    </citation>
    <scope>NUCLEOTIDE SEQUENCE [LARGE SCALE GENOMIC DNA]</scope>
    <source>
        <strain evidence="2">PS312</strain>
    </source>
</reference>
<evidence type="ECO:0000313" key="2">
    <source>
        <dbReference type="Proteomes" id="UP000005239"/>
    </source>
</evidence>
<proteinExistence type="predicted"/>
<sequence>MSHTATRPTGMDRAMKTTLRRTAAKSYPGLLRQWQQSSFKIEEEANEPGVGSKLMRRICSENAIITKMRMD</sequence>
<organism evidence="1 2">
    <name type="scientific">Pristionchus pacificus</name>
    <name type="common">Parasitic nematode worm</name>
    <dbReference type="NCBI Taxonomy" id="54126"/>
    <lineage>
        <taxon>Eukaryota</taxon>
        <taxon>Metazoa</taxon>
        <taxon>Ecdysozoa</taxon>
        <taxon>Nematoda</taxon>
        <taxon>Chromadorea</taxon>
        <taxon>Rhabditida</taxon>
        <taxon>Rhabditina</taxon>
        <taxon>Diplogasteromorpha</taxon>
        <taxon>Diplogasteroidea</taxon>
        <taxon>Neodiplogasteridae</taxon>
        <taxon>Pristionchus</taxon>
    </lineage>
</organism>
<keyword evidence="2" id="KW-1185">Reference proteome</keyword>
<reference evidence="1" key="2">
    <citation type="submission" date="2022-06" db="UniProtKB">
        <authorList>
            <consortium name="EnsemblMetazoa"/>
        </authorList>
    </citation>
    <scope>IDENTIFICATION</scope>
    <source>
        <strain evidence="1">PS312</strain>
    </source>
</reference>
<dbReference type="Proteomes" id="UP000005239">
    <property type="component" value="Unassembled WGS sequence"/>
</dbReference>